<dbReference type="NCBIfam" id="TIGR00016">
    <property type="entry name" value="ackA"/>
    <property type="match status" value="1"/>
</dbReference>
<protein>
    <recommendedName>
        <fullName evidence="9">Acetate kinase</fullName>
        <ecNumber evidence="9">2.7.2.1</ecNumber>
    </recommendedName>
    <alternativeName>
        <fullName evidence="9">Acetokinase</fullName>
    </alternativeName>
</protein>
<dbReference type="PANTHER" id="PTHR21060:SF21">
    <property type="entry name" value="ACETATE KINASE"/>
    <property type="match status" value="1"/>
</dbReference>
<dbReference type="PANTHER" id="PTHR21060">
    <property type="entry name" value="ACETATE KINASE"/>
    <property type="match status" value="1"/>
</dbReference>
<gene>
    <name evidence="9 11" type="primary">ackA</name>
    <name evidence="11" type="ORF">KX01_541</name>
</gene>
<dbReference type="GO" id="GO:0008776">
    <property type="term" value="F:acetate kinase activity"/>
    <property type="evidence" value="ECO:0007669"/>
    <property type="project" value="UniProtKB-UniRule"/>
</dbReference>
<proteinExistence type="inferred from homology"/>
<evidence type="ECO:0000256" key="5">
    <source>
        <dbReference type="ARBA" id="ARBA00022741"/>
    </source>
</evidence>
<dbReference type="PROSITE" id="PS01076">
    <property type="entry name" value="ACETATE_KINASE_2"/>
    <property type="match status" value="1"/>
</dbReference>
<organism evidence="11 12">
    <name type="scientific">Francisella frigiditurris</name>
    <dbReference type="NCBI Taxonomy" id="1542390"/>
    <lineage>
        <taxon>Bacteria</taxon>
        <taxon>Pseudomonadati</taxon>
        <taxon>Pseudomonadota</taxon>
        <taxon>Gammaproteobacteria</taxon>
        <taxon>Thiotrichales</taxon>
        <taxon>Francisellaceae</taxon>
        <taxon>Francisella</taxon>
    </lineage>
</organism>
<keyword evidence="12" id="KW-1185">Reference proteome</keyword>
<feature type="site" description="Transition state stabilizer" evidence="9">
    <location>
        <position position="174"/>
    </location>
</feature>
<dbReference type="InterPro" id="IPR000890">
    <property type="entry name" value="Aliphatic_acid_kin_short-chain"/>
</dbReference>
<feature type="binding site" evidence="9">
    <location>
        <begin position="322"/>
        <end position="326"/>
    </location>
    <ligand>
        <name>ATP</name>
        <dbReference type="ChEBI" id="CHEBI:30616"/>
    </ligand>
</feature>
<comment type="pathway">
    <text evidence="9">Metabolic intermediate biosynthesis; acetyl-CoA biosynthesis; acetyl-CoA from acetate: step 1/2.</text>
</comment>
<evidence type="ECO:0000256" key="1">
    <source>
        <dbReference type="ARBA" id="ARBA00008748"/>
    </source>
</evidence>
<dbReference type="OrthoDB" id="9802453at2"/>
<dbReference type="InterPro" id="IPR004372">
    <property type="entry name" value="Ac/propionate_kinase"/>
</dbReference>
<dbReference type="GO" id="GO:0006085">
    <property type="term" value="P:acetyl-CoA biosynthetic process"/>
    <property type="evidence" value="ECO:0007669"/>
    <property type="project" value="UniProtKB-UniRule"/>
</dbReference>
<comment type="catalytic activity">
    <reaction evidence="9">
        <text>acetate + ATP = acetyl phosphate + ADP</text>
        <dbReference type="Rhea" id="RHEA:11352"/>
        <dbReference type="ChEBI" id="CHEBI:22191"/>
        <dbReference type="ChEBI" id="CHEBI:30089"/>
        <dbReference type="ChEBI" id="CHEBI:30616"/>
        <dbReference type="ChEBI" id="CHEBI:456216"/>
        <dbReference type="EC" id="2.7.2.1"/>
    </reaction>
</comment>
<accession>A0A1J0KTC1</accession>
<feature type="binding site" evidence="9">
    <location>
        <position position="373"/>
    </location>
    <ligand>
        <name>Mg(2+)</name>
        <dbReference type="ChEBI" id="CHEBI:18420"/>
    </ligand>
</feature>
<feature type="binding site" evidence="9">
    <location>
        <begin position="274"/>
        <end position="276"/>
    </location>
    <ligand>
        <name>ATP</name>
        <dbReference type="ChEBI" id="CHEBI:30616"/>
    </ligand>
</feature>
<reference evidence="12" key="1">
    <citation type="submission" date="2014-10" db="EMBL/GenBank/DDBJ databases">
        <authorList>
            <person name="Kuske C.R."/>
            <person name="Challacombe J.F."/>
            <person name="Daligault H.E."/>
            <person name="Davenport K.W."/>
            <person name="Johnson S.L."/>
            <person name="Siddaramappa S."/>
            <person name="Petersen J.M."/>
        </authorList>
    </citation>
    <scope>NUCLEOTIDE SEQUENCE [LARGE SCALE GENOMIC DNA]</scope>
    <source>
        <strain evidence="12">CA97-1460</strain>
    </source>
</reference>
<dbReference type="SUPFAM" id="SSF53067">
    <property type="entry name" value="Actin-like ATPase domain"/>
    <property type="match status" value="2"/>
</dbReference>
<dbReference type="InterPro" id="IPR043129">
    <property type="entry name" value="ATPase_NBD"/>
</dbReference>
<feature type="site" description="Transition state stabilizer" evidence="9">
    <location>
        <position position="233"/>
    </location>
</feature>
<dbReference type="PROSITE" id="PS01075">
    <property type="entry name" value="ACETATE_KINASE_1"/>
    <property type="match status" value="1"/>
</dbReference>
<dbReference type="EMBL" id="CP009654">
    <property type="protein sequence ID" value="APC96946.1"/>
    <property type="molecule type" value="Genomic_DNA"/>
</dbReference>
<dbReference type="RefSeq" id="WP_071663520.1">
    <property type="nucleotide sequence ID" value="NZ_CP009654.1"/>
</dbReference>
<evidence type="ECO:0000256" key="6">
    <source>
        <dbReference type="ARBA" id="ARBA00022777"/>
    </source>
</evidence>
<sequence length="385" mass="42420">MSNVLVLNCGSSSVKFALINPLKNQTAFSGLAENISQKNCKVSFKANKKIEIAIENGKYEDVFSQIKAYMQDNGYLSTVSAVGHRVVHGGQYFDSSVLITENVIEKIKKCITLAPLHNPANVDGIEYCERIFPKLPQVAVFDTAFHQTIEKYVAEYAIPRELTDKYHIRKYGFHGTSHNYVSKQAAKLLNKERGNFIVAHLGNGCSLSAIVDGKSVDTSMGFTPLDGLIMGTRSGSIDAGIFSFLAKNLGWNVEKISSVLNKESGLLGICGHNDMREIRELAAKGHTDASLAIKMFSQRVAKFVASYMIYFDTLDALVFTGGIGENANTIRKNIVDKLSNIGFEIDSAKNDAKDQIYINSDRSHKIMVVPTNEELMIAKDTLQLV</sequence>
<comment type="subunit">
    <text evidence="9">Homodimer.</text>
</comment>
<evidence type="ECO:0000256" key="3">
    <source>
        <dbReference type="ARBA" id="ARBA00022679"/>
    </source>
</evidence>
<dbReference type="Pfam" id="PF00871">
    <property type="entry name" value="Acetate_kinase"/>
    <property type="match status" value="1"/>
</dbReference>
<dbReference type="STRING" id="1542390.KX01_541"/>
<evidence type="ECO:0000256" key="7">
    <source>
        <dbReference type="ARBA" id="ARBA00022840"/>
    </source>
</evidence>
<keyword evidence="6 9" id="KW-0418">Kinase</keyword>
<dbReference type="InterPro" id="IPR023865">
    <property type="entry name" value="Aliphatic_acid_kinase_CS"/>
</dbReference>
<keyword evidence="4 9" id="KW-0479">Metal-binding</keyword>
<keyword evidence="5 9" id="KW-0547">Nucleotide-binding</keyword>
<dbReference type="GO" id="GO:0000287">
    <property type="term" value="F:magnesium ion binding"/>
    <property type="evidence" value="ECO:0007669"/>
    <property type="project" value="UniProtKB-UniRule"/>
</dbReference>
<comment type="function">
    <text evidence="9">Catalyzes the formation of acetyl phosphate from acetate and ATP. Can also catalyze the reverse reaction.</text>
</comment>
<evidence type="ECO:0000256" key="10">
    <source>
        <dbReference type="RuleBase" id="RU003835"/>
    </source>
</evidence>
<name>A0A1J0KTC1_9GAMM</name>
<dbReference type="GO" id="GO:0005524">
    <property type="term" value="F:ATP binding"/>
    <property type="evidence" value="ECO:0007669"/>
    <property type="project" value="UniProtKB-KW"/>
</dbReference>
<dbReference type="CDD" id="cd24010">
    <property type="entry name" value="ASKHA_NBD_AcK_PK"/>
    <property type="match status" value="1"/>
</dbReference>
<dbReference type="UniPathway" id="UPA00340">
    <property type="reaction ID" value="UER00458"/>
</dbReference>
<keyword evidence="7 9" id="KW-0067">ATP-binding</keyword>
<comment type="similarity">
    <text evidence="1 9 10">Belongs to the acetokinase family.</text>
</comment>
<feature type="binding site" evidence="9">
    <location>
        <position position="8"/>
    </location>
    <ligand>
        <name>Mg(2+)</name>
        <dbReference type="ChEBI" id="CHEBI:18420"/>
    </ligand>
</feature>
<evidence type="ECO:0000256" key="9">
    <source>
        <dbReference type="HAMAP-Rule" id="MF_00020"/>
    </source>
</evidence>
<dbReference type="Proteomes" id="UP000182521">
    <property type="component" value="Chromosome"/>
</dbReference>
<dbReference type="KEGG" id="frc:KX01_541"/>
<dbReference type="EC" id="2.7.2.1" evidence="9"/>
<dbReference type="Gene3D" id="3.30.420.40">
    <property type="match status" value="2"/>
</dbReference>
<dbReference type="HAMAP" id="MF_00020">
    <property type="entry name" value="Acetate_kinase"/>
    <property type="match status" value="1"/>
</dbReference>
<dbReference type="AlphaFoldDB" id="A0A1J0KTC1"/>
<keyword evidence="8 9" id="KW-0460">Magnesium</keyword>
<comment type="cofactor">
    <cofactor evidence="9">
        <name>Mg(2+)</name>
        <dbReference type="ChEBI" id="CHEBI:18420"/>
    </cofactor>
    <cofactor evidence="9">
        <name>Mn(2+)</name>
        <dbReference type="ChEBI" id="CHEBI:29035"/>
    </cofactor>
    <text evidence="9">Mg(2+). Can also accept Mn(2+).</text>
</comment>
<dbReference type="PRINTS" id="PR00471">
    <property type="entry name" value="ACETATEKNASE"/>
</dbReference>
<feature type="binding site" evidence="9">
    <location>
        <begin position="200"/>
        <end position="204"/>
    </location>
    <ligand>
        <name>ATP</name>
        <dbReference type="ChEBI" id="CHEBI:30616"/>
    </ligand>
</feature>
<keyword evidence="2 9" id="KW-0963">Cytoplasm</keyword>
<feature type="binding site" evidence="9">
    <location>
        <position position="15"/>
    </location>
    <ligand>
        <name>ATP</name>
        <dbReference type="ChEBI" id="CHEBI:30616"/>
    </ligand>
</feature>
<keyword evidence="3 9" id="KW-0808">Transferase</keyword>
<comment type="subcellular location">
    <subcellularLocation>
        <location evidence="9">Cytoplasm</location>
    </subcellularLocation>
</comment>
<feature type="active site" description="Proton donor/acceptor" evidence="9">
    <location>
        <position position="142"/>
    </location>
</feature>
<evidence type="ECO:0000256" key="4">
    <source>
        <dbReference type="ARBA" id="ARBA00022723"/>
    </source>
</evidence>
<evidence type="ECO:0000313" key="12">
    <source>
        <dbReference type="Proteomes" id="UP000182521"/>
    </source>
</evidence>
<evidence type="ECO:0000256" key="2">
    <source>
        <dbReference type="ARBA" id="ARBA00022490"/>
    </source>
</evidence>
<feature type="binding site" evidence="9">
    <location>
        <position position="85"/>
    </location>
    <ligand>
        <name>substrate</name>
    </ligand>
</feature>
<dbReference type="GO" id="GO:0005829">
    <property type="term" value="C:cytosol"/>
    <property type="evidence" value="ECO:0007669"/>
    <property type="project" value="TreeGrafter"/>
</dbReference>
<dbReference type="GO" id="GO:0006083">
    <property type="term" value="P:acetate metabolic process"/>
    <property type="evidence" value="ECO:0007669"/>
    <property type="project" value="TreeGrafter"/>
</dbReference>
<evidence type="ECO:0000313" key="11">
    <source>
        <dbReference type="EMBL" id="APC96946.1"/>
    </source>
</evidence>
<evidence type="ECO:0000256" key="8">
    <source>
        <dbReference type="ARBA" id="ARBA00022842"/>
    </source>
</evidence>
<dbReference type="PIRSF" id="PIRSF000722">
    <property type="entry name" value="Acetate_prop_kin"/>
    <property type="match status" value="1"/>
</dbReference>